<organism evidence="2 3">
    <name type="scientific">Ilex paraguariensis</name>
    <name type="common">yerba mate</name>
    <dbReference type="NCBI Taxonomy" id="185542"/>
    <lineage>
        <taxon>Eukaryota</taxon>
        <taxon>Viridiplantae</taxon>
        <taxon>Streptophyta</taxon>
        <taxon>Embryophyta</taxon>
        <taxon>Tracheophyta</taxon>
        <taxon>Spermatophyta</taxon>
        <taxon>Magnoliopsida</taxon>
        <taxon>eudicotyledons</taxon>
        <taxon>Gunneridae</taxon>
        <taxon>Pentapetalae</taxon>
        <taxon>asterids</taxon>
        <taxon>campanulids</taxon>
        <taxon>Aquifoliales</taxon>
        <taxon>Aquifoliaceae</taxon>
        <taxon>Ilex</taxon>
    </lineage>
</organism>
<protein>
    <submittedName>
        <fullName evidence="2">Uncharacterized protein</fullName>
    </submittedName>
</protein>
<reference evidence="2 3" key="1">
    <citation type="submission" date="2024-02" db="EMBL/GenBank/DDBJ databases">
        <authorList>
            <person name="Vignale AGUSTIN F."/>
            <person name="Sosa J E."/>
            <person name="Modenutti C."/>
        </authorList>
    </citation>
    <scope>NUCLEOTIDE SEQUENCE [LARGE SCALE GENOMIC DNA]</scope>
</reference>
<evidence type="ECO:0000313" key="3">
    <source>
        <dbReference type="Proteomes" id="UP001642360"/>
    </source>
</evidence>
<evidence type="ECO:0000313" key="2">
    <source>
        <dbReference type="EMBL" id="CAK9149884.1"/>
    </source>
</evidence>
<dbReference type="Proteomes" id="UP001642360">
    <property type="component" value="Unassembled WGS sequence"/>
</dbReference>
<dbReference type="EMBL" id="CAUOFW020001951">
    <property type="protein sequence ID" value="CAK9149884.1"/>
    <property type="molecule type" value="Genomic_DNA"/>
</dbReference>
<accession>A0ABC8RY71</accession>
<feature type="chain" id="PRO_5044832260" evidence="1">
    <location>
        <begin position="17"/>
        <end position="85"/>
    </location>
</feature>
<keyword evidence="1" id="KW-0732">Signal</keyword>
<name>A0ABC8RY71_9AQUA</name>
<comment type="caution">
    <text evidence="2">The sequence shown here is derived from an EMBL/GenBank/DDBJ whole genome shotgun (WGS) entry which is preliminary data.</text>
</comment>
<evidence type="ECO:0000256" key="1">
    <source>
        <dbReference type="SAM" id="SignalP"/>
    </source>
</evidence>
<proteinExistence type="predicted"/>
<dbReference type="AlphaFoldDB" id="A0ABC8RY71"/>
<keyword evidence="3" id="KW-1185">Reference proteome</keyword>
<feature type="signal peptide" evidence="1">
    <location>
        <begin position="1"/>
        <end position="16"/>
    </location>
</feature>
<sequence length="85" mass="9520">MMILVFVALRAAVFQAQELGFKIVVGERDSIILSSIFKASSIGTGHIHRLLDKLNKQHTGWPRKASILHLQIQPTLACHRTGKYL</sequence>
<gene>
    <name evidence="2" type="ORF">ILEXP_LOCUS17975</name>
</gene>